<accession>A0A1E3HRX4</accession>
<dbReference type="OrthoDB" id="10254418at2759"/>
<dbReference type="Proteomes" id="UP000094043">
    <property type="component" value="Chromosome 1"/>
</dbReference>
<dbReference type="VEuPathDB" id="FungiDB:L203_06096"/>
<reference evidence="8" key="1">
    <citation type="submission" date="2016-06" db="EMBL/GenBank/DDBJ databases">
        <authorList>
            <person name="Cuomo C."/>
            <person name="Litvintseva A."/>
            <person name="Heitman J."/>
            <person name="Chen Y."/>
            <person name="Sun S."/>
            <person name="Springer D."/>
            <person name="Dromer F."/>
            <person name="Young S."/>
            <person name="Zeng Q."/>
            <person name="Chapman S."/>
            <person name="Gujja S."/>
            <person name="Saif S."/>
            <person name="Birren B."/>
        </authorList>
    </citation>
    <scope>NUCLEOTIDE SEQUENCE</scope>
    <source>
        <strain evidence="8">CBS 7841</strain>
    </source>
</reference>
<reference evidence="8" key="3">
    <citation type="submission" date="2024-01" db="EMBL/GenBank/DDBJ databases">
        <authorList>
            <person name="Coelho M.A."/>
            <person name="David-Palma M."/>
            <person name="Shea T."/>
            <person name="Sun S."/>
            <person name="Cuomo C.A."/>
            <person name="Heitman J."/>
        </authorList>
    </citation>
    <scope>NUCLEOTIDE SEQUENCE</scope>
    <source>
        <strain evidence="8">CBS 7841</strain>
    </source>
</reference>
<evidence type="ECO:0000256" key="4">
    <source>
        <dbReference type="ARBA" id="ARBA00022519"/>
    </source>
</evidence>
<dbReference type="EMBL" id="CP143784">
    <property type="protein sequence ID" value="WVN85370.1"/>
    <property type="molecule type" value="Genomic_DNA"/>
</dbReference>
<dbReference type="AlphaFoldDB" id="A0A1E3HRX4"/>
<protein>
    <submittedName>
        <fullName evidence="8">Uncharacterized protein</fullName>
    </submittedName>
</protein>
<keyword evidence="4" id="KW-0997">Cell inner membrane</keyword>
<dbReference type="InterPro" id="IPR007272">
    <property type="entry name" value="Sulf_transp_TsuA/YedE"/>
</dbReference>
<dbReference type="RefSeq" id="XP_066066071.1">
    <property type="nucleotide sequence ID" value="XM_066209974.1"/>
</dbReference>
<sequence length="339" mass="35175">MTFTPVETFVGGLFLHLATSELLTTTGRVFGVSGIVDGAVNGEREGWKWAIVGGLMAGPVVGSMAGMTNLLSKDALATTGSIGIQRLTLAGALVGLGSKLGSGCTSGHMLCGLSRLSPRSIIATAVFFATAVVTTNLFPVFPSPDTPAYTLQLPSFEKTLGLLGLLVTFKVINMVTAAAITHSSSEIARLTPYFVSGLTFSLGLGISGMTDPSKVVGFLCFSSPQSFDPSLALVMLGGVLPNAIHYASLVNKANGEPKPKFSWEKWRVPTNRNVSWRLLGGATIFGIGWGLAGICPGPALVSIGESIPLIGHDSFDSLFSKLGAFIGSMLAGMFVAGRI</sequence>
<keyword evidence="2" id="KW-0813">Transport</keyword>
<evidence type="ECO:0000313" key="9">
    <source>
        <dbReference type="Proteomes" id="UP000094043"/>
    </source>
</evidence>
<organism evidence="8 9">
    <name type="scientific">Cryptococcus depauperatus CBS 7841</name>
    <dbReference type="NCBI Taxonomy" id="1295531"/>
    <lineage>
        <taxon>Eukaryota</taxon>
        <taxon>Fungi</taxon>
        <taxon>Dikarya</taxon>
        <taxon>Basidiomycota</taxon>
        <taxon>Agaricomycotina</taxon>
        <taxon>Tremellomycetes</taxon>
        <taxon>Tremellales</taxon>
        <taxon>Cryptococcaceae</taxon>
        <taxon>Cryptococcus</taxon>
    </lineage>
</organism>
<dbReference type="PANTHER" id="PTHR30574:SF1">
    <property type="entry name" value="SULPHUR TRANSPORT DOMAIN-CONTAINING PROTEIN"/>
    <property type="match status" value="1"/>
</dbReference>
<keyword evidence="6" id="KW-1133">Transmembrane helix</keyword>
<dbReference type="Pfam" id="PF20398">
    <property type="entry name" value="DUF6691"/>
    <property type="match status" value="1"/>
</dbReference>
<dbReference type="GO" id="GO:0005886">
    <property type="term" value="C:plasma membrane"/>
    <property type="evidence" value="ECO:0007669"/>
    <property type="project" value="UniProtKB-SubCell"/>
</dbReference>
<evidence type="ECO:0000313" key="8">
    <source>
        <dbReference type="EMBL" id="WVN85370.1"/>
    </source>
</evidence>
<dbReference type="PANTHER" id="PTHR30574">
    <property type="entry name" value="INNER MEMBRANE PROTEIN YEDE"/>
    <property type="match status" value="1"/>
</dbReference>
<reference evidence="8" key="2">
    <citation type="journal article" date="2022" name="Elife">
        <title>Obligate sexual reproduction of a homothallic fungus closely related to the Cryptococcus pathogenic species complex.</title>
        <authorList>
            <person name="Passer A.R."/>
            <person name="Clancey S.A."/>
            <person name="Shea T."/>
            <person name="David-Palma M."/>
            <person name="Averette A.F."/>
            <person name="Boekhout T."/>
            <person name="Porcel B.M."/>
            <person name="Nowrousian M."/>
            <person name="Cuomo C.A."/>
            <person name="Sun S."/>
            <person name="Heitman J."/>
            <person name="Coelho M.A."/>
        </authorList>
    </citation>
    <scope>NUCLEOTIDE SEQUENCE</scope>
    <source>
        <strain evidence="8">CBS 7841</strain>
    </source>
</reference>
<dbReference type="GeneID" id="91084731"/>
<comment type="subcellular location">
    <subcellularLocation>
        <location evidence="1">Cell inner membrane</location>
        <topology evidence="1">Multi-pass membrane protein</topology>
    </subcellularLocation>
</comment>
<evidence type="ECO:0000256" key="2">
    <source>
        <dbReference type="ARBA" id="ARBA00022448"/>
    </source>
</evidence>
<evidence type="ECO:0000256" key="3">
    <source>
        <dbReference type="ARBA" id="ARBA00022475"/>
    </source>
</evidence>
<dbReference type="KEGG" id="cdep:91084731"/>
<keyword evidence="5" id="KW-0812">Transmembrane</keyword>
<evidence type="ECO:0000256" key="6">
    <source>
        <dbReference type="ARBA" id="ARBA00022989"/>
    </source>
</evidence>
<dbReference type="InterPro" id="IPR046513">
    <property type="entry name" value="DUF6691"/>
</dbReference>
<keyword evidence="9" id="KW-1185">Reference proteome</keyword>
<proteinExistence type="predicted"/>
<evidence type="ECO:0000256" key="7">
    <source>
        <dbReference type="ARBA" id="ARBA00023136"/>
    </source>
</evidence>
<gene>
    <name evidence="8" type="ORF">L203_100515</name>
</gene>
<evidence type="ECO:0000256" key="1">
    <source>
        <dbReference type="ARBA" id="ARBA00004429"/>
    </source>
</evidence>
<name>A0A1E3HRX4_9TREE</name>
<evidence type="ECO:0000256" key="5">
    <source>
        <dbReference type="ARBA" id="ARBA00022692"/>
    </source>
</evidence>
<keyword evidence="3" id="KW-1003">Cell membrane</keyword>
<keyword evidence="7" id="KW-0472">Membrane</keyword>